<dbReference type="SUPFAM" id="SSF55681">
    <property type="entry name" value="Class II aaRS and biotin synthetases"/>
    <property type="match status" value="1"/>
</dbReference>
<evidence type="ECO:0000256" key="4">
    <source>
        <dbReference type="ARBA" id="ARBA00015925"/>
    </source>
</evidence>
<evidence type="ECO:0000256" key="3">
    <source>
        <dbReference type="ARBA" id="ARBA00008242"/>
    </source>
</evidence>
<dbReference type="PANTHER" id="PTHR12561:SF3">
    <property type="entry name" value="LIPOYLTRANSFERASE 1, MITOCHONDRIAL"/>
    <property type="match status" value="1"/>
</dbReference>
<dbReference type="UniPathway" id="UPA00537">
    <property type="reaction ID" value="UER00595"/>
</dbReference>
<comment type="function">
    <text evidence="1">Catalyzes both the ATP-dependent activation of exogenously supplied lipoate to lipoyl-AMP and the transfer of the activated lipoyl onto the lipoyl domains of lipoate-dependent enzymes.</text>
</comment>
<sequence>MVRSRLGLAVRPCVSAPLPRPQTRCFSLEAARSPSSKTQVYVSKLRDPIINLSVEHCLMQNTPPDSTILLLYINSPCVVFGRNQNPWTEVNLPRLAQLSNRPKEARWSDAPVQLVRRRSGGGCVFHDVGNVNFSVICPPPGFDRNKHANMVVRALHALGRDETSVSERHDIVYNYTGPEQPGLYKVSGSAYKLTSRRSLHHGTCLLSSPNLKSISGMLRSPAEAFIQSNGVSSVRTPVKNLGIPTTDFREAVMKEFEAMYGDFDIRDTLDERVLDVPEVRKGCEELQTRAWVWGQTPKFTLSTYPYDKDTRERPPLPFDTKLRFQARHGIIEEVHLESSNMARSEPNIEALMGQQIYDIADWTKPLSEAGLQDHEADRVGAWLNESLGTEFSMLPTWQLNPKSYSFGEDERLS</sequence>
<protein>
    <recommendedName>
        <fullName evidence="4">Putative lipoate-protein ligase A</fullName>
    </recommendedName>
</protein>
<dbReference type="Gene3D" id="3.30.930.10">
    <property type="entry name" value="Bira Bifunctional Protein, Domain 2"/>
    <property type="match status" value="1"/>
</dbReference>
<dbReference type="InterPro" id="IPR045864">
    <property type="entry name" value="aa-tRNA-synth_II/BPL/LPL"/>
</dbReference>
<evidence type="ECO:0000313" key="7">
    <source>
        <dbReference type="Proteomes" id="UP000813444"/>
    </source>
</evidence>
<evidence type="ECO:0000259" key="5">
    <source>
        <dbReference type="PROSITE" id="PS51733"/>
    </source>
</evidence>
<evidence type="ECO:0000256" key="1">
    <source>
        <dbReference type="ARBA" id="ARBA00003253"/>
    </source>
</evidence>
<comment type="similarity">
    <text evidence="3">Belongs to the LplA family.</text>
</comment>
<dbReference type="InterPro" id="IPR004562">
    <property type="entry name" value="LipoylTrfase_LipoateP_Ligase"/>
</dbReference>
<evidence type="ECO:0000256" key="2">
    <source>
        <dbReference type="ARBA" id="ARBA00005085"/>
    </source>
</evidence>
<keyword evidence="7" id="KW-1185">Reference proteome</keyword>
<dbReference type="GO" id="GO:0009249">
    <property type="term" value="P:protein lipoylation"/>
    <property type="evidence" value="ECO:0007669"/>
    <property type="project" value="InterPro"/>
</dbReference>
<accession>A0A8K0WT49</accession>
<dbReference type="GO" id="GO:0017118">
    <property type="term" value="F:lipoyltransferase activity"/>
    <property type="evidence" value="ECO:0007669"/>
    <property type="project" value="TreeGrafter"/>
</dbReference>
<gene>
    <name evidence="6" type="ORF">B0I35DRAFT_510619</name>
</gene>
<reference evidence="6" key="1">
    <citation type="journal article" date="2021" name="Nat. Commun.">
        <title>Genetic determinants of endophytism in the Arabidopsis root mycobiome.</title>
        <authorList>
            <person name="Mesny F."/>
            <person name="Miyauchi S."/>
            <person name="Thiergart T."/>
            <person name="Pickel B."/>
            <person name="Atanasova L."/>
            <person name="Karlsson M."/>
            <person name="Huettel B."/>
            <person name="Barry K.W."/>
            <person name="Haridas S."/>
            <person name="Chen C."/>
            <person name="Bauer D."/>
            <person name="Andreopoulos W."/>
            <person name="Pangilinan J."/>
            <person name="LaButti K."/>
            <person name="Riley R."/>
            <person name="Lipzen A."/>
            <person name="Clum A."/>
            <person name="Drula E."/>
            <person name="Henrissat B."/>
            <person name="Kohler A."/>
            <person name="Grigoriev I.V."/>
            <person name="Martin F.M."/>
            <person name="Hacquard S."/>
        </authorList>
    </citation>
    <scope>NUCLEOTIDE SEQUENCE</scope>
    <source>
        <strain evidence="6">MPI-CAGE-CH-0235</strain>
    </source>
</reference>
<dbReference type="OrthoDB" id="201621at2759"/>
<organism evidence="6 7">
    <name type="scientific">Stachybotrys elegans</name>
    <dbReference type="NCBI Taxonomy" id="80388"/>
    <lineage>
        <taxon>Eukaryota</taxon>
        <taxon>Fungi</taxon>
        <taxon>Dikarya</taxon>
        <taxon>Ascomycota</taxon>
        <taxon>Pezizomycotina</taxon>
        <taxon>Sordariomycetes</taxon>
        <taxon>Hypocreomycetidae</taxon>
        <taxon>Hypocreales</taxon>
        <taxon>Stachybotryaceae</taxon>
        <taxon>Stachybotrys</taxon>
    </lineage>
</organism>
<dbReference type="GO" id="GO:0005739">
    <property type="term" value="C:mitochondrion"/>
    <property type="evidence" value="ECO:0007669"/>
    <property type="project" value="TreeGrafter"/>
</dbReference>
<dbReference type="PROSITE" id="PS51733">
    <property type="entry name" value="BPL_LPL_CATALYTIC"/>
    <property type="match status" value="1"/>
</dbReference>
<comment type="pathway">
    <text evidence="2">Protein modification; protein lipoylation via exogenous pathway; protein N(6)-(lipoyl)lysine from lipoate: step 2/2.</text>
</comment>
<dbReference type="Proteomes" id="UP000813444">
    <property type="component" value="Unassembled WGS sequence"/>
</dbReference>
<proteinExistence type="inferred from homology"/>
<feature type="domain" description="BPL/LPL catalytic" evidence="5">
    <location>
        <begin position="63"/>
        <end position="264"/>
    </location>
</feature>
<dbReference type="AlphaFoldDB" id="A0A8K0WT49"/>
<dbReference type="EMBL" id="JAGPNK010000005">
    <property type="protein sequence ID" value="KAH7320796.1"/>
    <property type="molecule type" value="Genomic_DNA"/>
</dbReference>
<comment type="caution">
    <text evidence="6">The sequence shown here is derived from an EMBL/GenBank/DDBJ whole genome shotgun (WGS) entry which is preliminary data.</text>
</comment>
<dbReference type="Pfam" id="PF21948">
    <property type="entry name" value="LplA-B_cat"/>
    <property type="match status" value="1"/>
</dbReference>
<dbReference type="PANTHER" id="PTHR12561">
    <property type="entry name" value="LIPOATE-PROTEIN LIGASE"/>
    <property type="match status" value="1"/>
</dbReference>
<dbReference type="InterPro" id="IPR004143">
    <property type="entry name" value="BPL_LPL_catalytic"/>
</dbReference>
<dbReference type="CDD" id="cd16443">
    <property type="entry name" value="LplA"/>
    <property type="match status" value="1"/>
</dbReference>
<name>A0A8K0WT49_9HYPO</name>
<evidence type="ECO:0000313" key="6">
    <source>
        <dbReference type="EMBL" id="KAH7320796.1"/>
    </source>
</evidence>